<keyword evidence="10 15" id="KW-1133">Transmembrane helix</keyword>
<keyword evidence="7" id="KW-0547">Nucleotide-binding</keyword>
<keyword evidence="11" id="KW-0443">Lipid metabolism</keyword>
<dbReference type="InterPro" id="IPR036945">
    <property type="entry name" value="DAGK_sf"/>
</dbReference>
<evidence type="ECO:0000256" key="12">
    <source>
        <dbReference type="ARBA" id="ARBA00023136"/>
    </source>
</evidence>
<comment type="caution">
    <text evidence="16">The sequence shown here is derived from an EMBL/GenBank/DDBJ whole genome shotgun (WGS) entry which is preliminary data.</text>
</comment>
<organism evidence="16 17">
    <name type="scientific">Piscibacillus salipiscarius</name>
    <dbReference type="NCBI Taxonomy" id="299480"/>
    <lineage>
        <taxon>Bacteria</taxon>
        <taxon>Bacillati</taxon>
        <taxon>Bacillota</taxon>
        <taxon>Bacilli</taxon>
        <taxon>Bacillales</taxon>
        <taxon>Bacillaceae</taxon>
        <taxon>Piscibacillus</taxon>
    </lineage>
</organism>
<dbReference type="Proteomes" id="UP001597452">
    <property type="component" value="Unassembled WGS sequence"/>
</dbReference>
<keyword evidence="9" id="KW-0067">ATP-binding</keyword>
<proteinExistence type="inferred from homology"/>
<dbReference type="PANTHER" id="PTHR34299">
    <property type="entry name" value="DIACYLGLYCEROL KINASE"/>
    <property type="match status" value="1"/>
</dbReference>
<gene>
    <name evidence="16" type="ORF">ACFSW4_01120</name>
</gene>
<keyword evidence="17" id="KW-1185">Reference proteome</keyword>
<dbReference type="EC" id="2.7.1.-" evidence="16"/>
<keyword evidence="3" id="KW-1003">Cell membrane</keyword>
<protein>
    <submittedName>
        <fullName evidence="16">Diacylglycerol kinase family protein</fullName>
        <ecNumber evidence="16">2.7.1.-</ecNumber>
    </submittedName>
</protein>
<sequence length="116" mass="13099">MRKIGFKHALRGIYKAIELEFNMKIHIVSMLVVIFTGIWLKIEPIEWLFIILAIAVVLIAETLNTAIENITDVLFKERDEQARNIKDISSGAVLLASIFAAIVGVIIFVPKVITFF</sequence>
<feature type="transmembrane region" description="Helical" evidence="15">
    <location>
        <begin position="48"/>
        <end position="67"/>
    </location>
</feature>
<feature type="transmembrane region" description="Helical" evidence="15">
    <location>
        <begin position="21"/>
        <end position="42"/>
    </location>
</feature>
<keyword evidence="5 16" id="KW-0808">Transferase</keyword>
<evidence type="ECO:0000313" key="17">
    <source>
        <dbReference type="Proteomes" id="UP001597452"/>
    </source>
</evidence>
<keyword evidence="8 16" id="KW-0418">Kinase</keyword>
<keyword evidence="14" id="KW-1208">Phospholipid metabolism</keyword>
<evidence type="ECO:0000256" key="6">
    <source>
        <dbReference type="ARBA" id="ARBA00022692"/>
    </source>
</evidence>
<evidence type="ECO:0000256" key="9">
    <source>
        <dbReference type="ARBA" id="ARBA00022840"/>
    </source>
</evidence>
<accession>A0ABW5Q6K6</accession>
<evidence type="ECO:0000256" key="3">
    <source>
        <dbReference type="ARBA" id="ARBA00022475"/>
    </source>
</evidence>
<reference evidence="17" key="1">
    <citation type="journal article" date="2019" name="Int. J. Syst. Evol. Microbiol.">
        <title>The Global Catalogue of Microorganisms (GCM) 10K type strain sequencing project: providing services to taxonomists for standard genome sequencing and annotation.</title>
        <authorList>
            <consortium name="The Broad Institute Genomics Platform"/>
            <consortium name="The Broad Institute Genome Sequencing Center for Infectious Disease"/>
            <person name="Wu L."/>
            <person name="Ma J."/>
        </authorList>
    </citation>
    <scope>NUCLEOTIDE SEQUENCE [LARGE SCALE GENOMIC DNA]</scope>
    <source>
        <strain evidence="17">TISTR 1571</strain>
    </source>
</reference>
<feature type="transmembrane region" description="Helical" evidence="15">
    <location>
        <begin position="88"/>
        <end position="109"/>
    </location>
</feature>
<keyword evidence="6 15" id="KW-0812">Transmembrane</keyword>
<dbReference type="Pfam" id="PF01219">
    <property type="entry name" value="DAGK_prokar"/>
    <property type="match status" value="1"/>
</dbReference>
<dbReference type="InterPro" id="IPR033717">
    <property type="entry name" value="UDPK"/>
</dbReference>
<dbReference type="InterPro" id="IPR000829">
    <property type="entry name" value="DAGK"/>
</dbReference>
<keyword evidence="13" id="KW-0594">Phospholipid biosynthesis</keyword>
<evidence type="ECO:0000256" key="5">
    <source>
        <dbReference type="ARBA" id="ARBA00022679"/>
    </source>
</evidence>
<evidence type="ECO:0000256" key="8">
    <source>
        <dbReference type="ARBA" id="ARBA00022777"/>
    </source>
</evidence>
<evidence type="ECO:0000256" key="4">
    <source>
        <dbReference type="ARBA" id="ARBA00022516"/>
    </source>
</evidence>
<comment type="subcellular location">
    <subcellularLocation>
        <location evidence="1">Cell membrane</location>
        <topology evidence="1">Multi-pass membrane protein</topology>
    </subcellularLocation>
</comment>
<dbReference type="CDD" id="cd14265">
    <property type="entry name" value="UDPK_IM_like"/>
    <property type="match status" value="1"/>
</dbReference>
<dbReference type="PANTHER" id="PTHR34299:SF1">
    <property type="entry name" value="DIACYLGLYCEROL KINASE"/>
    <property type="match status" value="1"/>
</dbReference>
<evidence type="ECO:0000256" key="15">
    <source>
        <dbReference type="SAM" id="Phobius"/>
    </source>
</evidence>
<evidence type="ECO:0000256" key="11">
    <source>
        <dbReference type="ARBA" id="ARBA00023098"/>
    </source>
</evidence>
<evidence type="ECO:0000256" key="2">
    <source>
        <dbReference type="ARBA" id="ARBA00005967"/>
    </source>
</evidence>
<evidence type="ECO:0000313" key="16">
    <source>
        <dbReference type="EMBL" id="MFD2637471.1"/>
    </source>
</evidence>
<dbReference type="Gene3D" id="1.10.287.3610">
    <property type="match status" value="1"/>
</dbReference>
<dbReference type="EMBL" id="JBHUMZ010000007">
    <property type="protein sequence ID" value="MFD2637471.1"/>
    <property type="molecule type" value="Genomic_DNA"/>
</dbReference>
<dbReference type="GO" id="GO:0016301">
    <property type="term" value="F:kinase activity"/>
    <property type="evidence" value="ECO:0007669"/>
    <property type="project" value="UniProtKB-KW"/>
</dbReference>
<name>A0ABW5Q6K6_9BACI</name>
<keyword evidence="12 15" id="KW-0472">Membrane</keyword>
<comment type="similarity">
    <text evidence="2">Belongs to the bacterial diacylglycerol kinase family.</text>
</comment>
<keyword evidence="4" id="KW-0444">Lipid biosynthesis</keyword>
<evidence type="ECO:0000256" key="1">
    <source>
        <dbReference type="ARBA" id="ARBA00004651"/>
    </source>
</evidence>
<evidence type="ECO:0000256" key="10">
    <source>
        <dbReference type="ARBA" id="ARBA00022989"/>
    </source>
</evidence>
<evidence type="ECO:0000256" key="13">
    <source>
        <dbReference type="ARBA" id="ARBA00023209"/>
    </source>
</evidence>
<evidence type="ECO:0000256" key="14">
    <source>
        <dbReference type="ARBA" id="ARBA00023264"/>
    </source>
</evidence>
<evidence type="ECO:0000256" key="7">
    <source>
        <dbReference type="ARBA" id="ARBA00022741"/>
    </source>
</evidence>